<protein>
    <submittedName>
        <fullName evidence="1">CoA transferase</fullName>
    </submittedName>
</protein>
<name>A0A4U1BRU1_9GAMM</name>
<dbReference type="Gene3D" id="3.40.50.10540">
    <property type="entry name" value="Crotonobetainyl-coa:carnitine coa-transferase, domain 1"/>
    <property type="match status" value="1"/>
</dbReference>
<dbReference type="PANTHER" id="PTHR48228">
    <property type="entry name" value="SUCCINYL-COA--D-CITRAMALATE COA-TRANSFERASE"/>
    <property type="match status" value="1"/>
</dbReference>
<dbReference type="Gene3D" id="3.30.1540.10">
    <property type="entry name" value="formyl-coa transferase, domain 3"/>
    <property type="match status" value="1"/>
</dbReference>
<reference evidence="1 2" key="1">
    <citation type="submission" date="2019-04" db="EMBL/GenBank/DDBJ databases">
        <authorList>
            <person name="Hwang J.C."/>
        </authorList>
    </citation>
    <scope>NUCLEOTIDE SEQUENCE [LARGE SCALE GENOMIC DNA]</scope>
    <source>
        <strain evidence="1 2">IMCC35002</strain>
    </source>
</reference>
<dbReference type="InterPro" id="IPR044855">
    <property type="entry name" value="CoA-Trfase_III_dom3_sf"/>
</dbReference>
<dbReference type="OrthoDB" id="9058532at2"/>
<dbReference type="PANTHER" id="PTHR48228:SF5">
    <property type="entry name" value="ALPHA-METHYLACYL-COA RACEMASE"/>
    <property type="match status" value="1"/>
</dbReference>
<dbReference type="InterPro" id="IPR023606">
    <property type="entry name" value="CoA-Trfase_III_dom_1_sf"/>
</dbReference>
<dbReference type="InterPro" id="IPR003673">
    <property type="entry name" value="CoA-Trfase_fam_III"/>
</dbReference>
<dbReference type="InterPro" id="IPR050509">
    <property type="entry name" value="CoA-transferase_III"/>
</dbReference>
<accession>A0A4U1BRU1</accession>
<dbReference type="RefSeq" id="WP_136863694.1">
    <property type="nucleotide sequence ID" value="NZ_SWCJ01000008.1"/>
</dbReference>
<dbReference type="Proteomes" id="UP000305675">
    <property type="component" value="Unassembled WGS sequence"/>
</dbReference>
<comment type="caution">
    <text evidence="1">The sequence shown here is derived from an EMBL/GenBank/DDBJ whole genome shotgun (WGS) entry which is preliminary data.</text>
</comment>
<keyword evidence="1" id="KW-0808">Transferase</keyword>
<dbReference type="Pfam" id="PF02515">
    <property type="entry name" value="CoA_transf_3"/>
    <property type="match status" value="1"/>
</dbReference>
<organism evidence="1 2">
    <name type="scientific">Ferrimonas aestuarii</name>
    <dbReference type="NCBI Taxonomy" id="2569539"/>
    <lineage>
        <taxon>Bacteria</taxon>
        <taxon>Pseudomonadati</taxon>
        <taxon>Pseudomonadota</taxon>
        <taxon>Gammaproteobacteria</taxon>
        <taxon>Alteromonadales</taxon>
        <taxon>Ferrimonadaceae</taxon>
        <taxon>Ferrimonas</taxon>
    </lineage>
</organism>
<dbReference type="GO" id="GO:0016740">
    <property type="term" value="F:transferase activity"/>
    <property type="evidence" value="ECO:0007669"/>
    <property type="project" value="UniProtKB-KW"/>
</dbReference>
<keyword evidence="2" id="KW-1185">Reference proteome</keyword>
<dbReference type="EMBL" id="SWCJ01000008">
    <property type="protein sequence ID" value="TKB54559.1"/>
    <property type="molecule type" value="Genomic_DNA"/>
</dbReference>
<dbReference type="SUPFAM" id="SSF89796">
    <property type="entry name" value="CoA-transferase family III (CaiB/BaiF)"/>
    <property type="match status" value="1"/>
</dbReference>
<sequence length="404" mass="43188">MTAQTQGPLQGLRVLDFSTLLPGPFATMMLADMGAEVIRVEAPKRPDMLRGIAPFVQGESAAHLTINRNKQSVALDLKNPAALAAVHKLLPEFDIVVEQFRPGVMDKLGLGYQQVQQINPGIIYCSITGYGQTGPLSDKAGHDINYLALSGLASYSGRKQTGPVLGATQVADIAAGSQQGVIAILAAVIQRGVAGLGQHLDISMSDGALALNAISGAMALASGLDASSDEDCHPQLGREMLNGGSFYDYYRTADGRYFAVGSLEPQFAQPFFDALGHPQWLEEALSPPGEQEALKLKIAKVFAQHNFDYWQAQFSELDCCCDPVLSFAQACEHPHFIERGMLQQVAMGEQRLTQLAPAVKFSTSNRASVAGAKLGEHTQTVLLEAGFTEAEIKRLIDSGAAFQA</sequence>
<evidence type="ECO:0000313" key="2">
    <source>
        <dbReference type="Proteomes" id="UP000305675"/>
    </source>
</evidence>
<gene>
    <name evidence="1" type="ORF">FCL42_12155</name>
</gene>
<evidence type="ECO:0000313" key="1">
    <source>
        <dbReference type="EMBL" id="TKB54559.1"/>
    </source>
</evidence>
<dbReference type="AlphaFoldDB" id="A0A4U1BRU1"/>
<proteinExistence type="predicted"/>